<gene>
    <name evidence="1" type="ORF">V8G54_012858</name>
</gene>
<evidence type="ECO:0000313" key="1">
    <source>
        <dbReference type="EMBL" id="WVZ15292.1"/>
    </source>
</evidence>
<dbReference type="Proteomes" id="UP001374535">
    <property type="component" value="Chromosome 4"/>
</dbReference>
<organism evidence="1 2">
    <name type="scientific">Vigna mungo</name>
    <name type="common">Black gram</name>
    <name type="synonym">Phaseolus mungo</name>
    <dbReference type="NCBI Taxonomy" id="3915"/>
    <lineage>
        <taxon>Eukaryota</taxon>
        <taxon>Viridiplantae</taxon>
        <taxon>Streptophyta</taxon>
        <taxon>Embryophyta</taxon>
        <taxon>Tracheophyta</taxon>
        <taxon>Spermatophyta</taxon>
        <taxon>Magnoliopsida</taxon>
        <taxon>eudicotyledons</taxon>
        <taxon>Gunneridae</taxon>
        <taxon>Pentapetalae</taxon>
        <taxon>rosids</taxon>
        <taxon>fabids</taxon>
        <taxon>Fabales</taxon>
        <taxon>Fabaceae</taxon>
        <taxon>Papilionoideae</taxon>
        <taxon>50 kb inversion clade</taxon>
        <taxon>NPAAA clade</taxon>
        <taxon>indigoferoid/millettioid clade</taxon>
        <taxon>Phaseoleae</taxon>
        <taxon>Vigna</taxon>
    </lineage>
</organism>
<name>A0AAQ3NV26_VIGMU</name>
<protein>
    <submittedName>
        <fullName evidence="1">Uncharacterized protein</fullName>
    </submittedName>
</protein>
<dbReference type="AlphaFoldDB" id="A0AAQ3NV26"/>
<proteinExistence type="predicted"/>
<sequence>MDKILARSSPLPLNPVILDDIIGITRTDEALMVSSPKPRDNAQEVFALTNKSVIFISTALTNDLGSLFCASSVDTTNLFSSVEVAEDTIESKVPSFGSGPEKNSSVLSSAYFELYKI</sequence>
<reference evidence="1 2" key="1">
    <citation type="journal article" date="2023" name="Life. Sci Alliance">
        <title>Evolutionary insights into 3D genome organization and epigenetic landscape of Vigna mungo.</title>
        <authorList>
            <person name="Junaid A."/>
            <person name="Singh B."/>
            <person name="Bhatia S."/>
        </authorList>
    </citation>
    <scope>NUCLEOTIDE SEQUENCE [LARGE SCALE GENOMIC DNA]</scope>
    <source>
        <strain evidence="1">Urdbean</strain>
    </source>
</reference>
<evidence type="ECO:0000313" key="2">
    <source>
        <dbReference type="Proteomes" id="UP001374535"/>
    </source>
</evidence>
<accession>A0AAQ3NV26</accession>
<dbReference type="EMBL" id="CP144697">
    <property type="protein sequence ID" value="WVZ15292.1"/>
    <property type="molecule type" value="Genomic_DNA"/>
</dbReference>
<keyword evidence="2" id="KW-1185">Reference proteome</keyword>